<dbReference type="SUPFAM" id="SSF46955">
    <property type="entry name" value="Putative DNA-binding domain"/>
    <property type="match status" value="1"/>
</dbReference>
<organism evidence="2 3">
    <name type="scientific">Nonlabens ulvanivorans</name>
    <name type="common">Persicivirga ulvanivorans</name>
    <dbReference type="NCBI Taxonomy" id="906888"/>
    <lineage>
        <taxon>Bacteria</taxon>
        <taxon>Pseudomonadati</taxon>
        <taxon>Bacteroidota</taxon>
        <taxon>Flavobacteriia</taxon>
        <taxon>Flavobacteriales</taxon>
        <taxon>Flavobacteriaceae</taxon>
        <taxon>Nonlabens</taxon>
    </lineage>
</organism>
<dbReference type="InterPro" id="IPR009061">
    <property type="entry name" value="DNA-bd_dom_put_sf"/>
</dbReference>
<name>A0A090X3G4_NONUL</name>
<accession>A0A090X3G4</accession>
<evidence type="ECO:0000259" key="1">
    <source>
        <dbReference type="Pfam" id="PF12728"/>
    </source>
</evidence>
<evidence type="ECO:0000313" key="3">
    <source>
        <dbReference type="Proteomes" id="UP000029647"/>
    </source>
</evidence>
<dbReference type="Proteomes" id="UP000029647">
    <property type="component" value="Unassembled WGS sequence"/>
</dbReference>
<proteinExistence type="predicted"/>
<dbReference type="PANTHER" id="PTHR34585">
    <property type="match status" value="1"/>
</dbReference>
<protein>
    <recommendedName>
        <fullName evidence="1">Helix-turn-helix domain-containing protein</fullName>
    </recommendedName>
</protein>
<dbReference type="Pfam" id="PF12728">
    <property type="entry name" value="HTH_17"/>
    <property type="match status" value="1"/>
</dbReference>
<reference evidence="2 3" key="1">
    <citation type="journal article" date="2014" name="Genome Announc.">
        <title>Draft Genome Sequences of Marine Flavobacterium Nonlabens Strains NR17, NR24, NR27, NR32, NR33, and Ara13.</title>
        <authorList>
            <person name="Nakanishi M."/>
            <person name="Meirelles P."/>
            <person name="Suzuki R."/>
            <person name="Takatani N."/>
            <person name="Mino S."/>
            <person name="Suda W."/>
            <person name="Oshima K."/>
            <person name="Hattori M."/>
            <person name="Ohkuma M."/>
            <person name="Hosokawa M."/>
            <person name="Miyashita K."/>
            <person name="Thompson F.L."/>
            <person name="Niwa A."/>
            <person name="Sawabe T."/>
            <person name="Sawabe T."/>
        </authorList>
    </citation>
    <scope>NUCLEOTIDE SEQUENCE [LARGE SCALE GENOMIC DNA]</scope>
    <source>
        <strain evidence="3">JCM19275</strain>
    </source>
</reference>
<feature type="domain" description="Helix-turn-helix" evidence="1">
    <location>
        <begin position="35"/>
        <end position="84"/>
    </location>
</feature>
<gene>
    <name evidence="2" type="ORF">JCM19275_211</name>
</gene>
<dbReference type="EMBL" id="BBNT01000007">
    <property type="protein sequence ID" value="GAL75987.1"/>
    <property type="molecule type" value="Genomic_DNA"/>
</dbReference>
<dbReference type="AlphaFoldDB" id="A0A090X3G4"/>
<dbReference type="PANTHER" id="PTHR34585:SF22">
    <property type="entry name" value="HELIX-TURN-HELIX DOMAIN-CONTAINING PROTEIN"/>
    <property type="match status" value="1"/>
</dbReference>
<comment type="caution">
    <text evidence="2">The sequence shown here is derived from an EMBL/GenBank/DDBJ whole genome shotgun (WGS) entry which is preliminary data.</text>
</comment>
<dbReference type="InterPro" id="IPR041657">
    <property type="entry name" value="HTH_17"/>
</dbReference>
<sequence>MHIEVITKNDLDLLKQEIINSVSNLLKDQNSTSQWLKSAQVREMLNISAGTLQSYRENGKIPYTRIGETIFYDRKEIEKVLNDNKVG</sequence>
<evidence type="ECO:0000313" key="2">
    <source>
        <dbReference type="EMBL" id="GAL75987.1"/>
    </source>
</evidence>